<dbReference type="GO" id="GO:0003677">
    <property type="term" value="F:DNA binding"/>
    <property type="evidence" value="ECO:0007669"/>
    <property type="project" value="InterPro"/>
</dbReference>
<gene>
    <name evidence="4" type="primary">NP_1</name>
    <name evidence="5" type="synonym">NP_0</name>
    <name evidence="4" type="ORF">CM83_50771</name>
    <name evidence="5" type="ORF">CM83_50774</name>
</gene>
<reference evidence="4" key="2">
    <citation type="submission" date="2014-07" db="EMBL/GenBank/DDBJ databases">
        <authorList>
            <person name="Hull J."/>
        </authorList>
    </citation>
    <scope>NUCLEOTIDE SEQUENCE</scope>
</reference>
<dbReference type="Pfam" id="PF02944">
    <property type="entry name" value="BESS"/>
    <property type="match status" value="1"/>
</dbReference>
<accession>A0A0A9W8Y4</accession>
<dbReference type="EMBL" id="GBHO01039728">
    <property type="protein sequence ID" value="JAG03876.1"/>
    <property type="molecule type" value="Transcribed_RNA"/>
</dbReference>
<dbReference type="EMBL" id="GBRD01016343">
    <property type="protein sequence ID" value="JAG49483.1"/>
    <property type="molecule type" value="Transcribed_RNA"/>
</dbReference>
<reference evidence="4" key="1">
    <citation type="journal article" date="2014" name="PLoS ONE">
        <title>Transcriptome-Based Identification of ABC Transporters in the Western Tarnished Plant Bug Lygus hesperus.</title>
        <authorList>
            <person name="Hull J.J."/>
            <person name="Chaney K."/>
            <person name="Geib S.M."/>
            <person name="Fabrick J.A."/>
            <person name="Brent C.S."/>
            <person name="Walsh D."/>
            <person name="Lavine L.C."/>
        </authorList>
    </citation>
    <scope>NUCLEOTIDE SEQUENCE</scope>
</reference>
<evidence type="ECO:0000313" key="6">
    <source>
        <dbReference type="EMBL" id="JAG49483.1"/>
    </source>
</evidence>
<dbReference type="AlphaFoldDB" id="A0A0A9W8Y4"/>
<evidence type="ECO:0000259" key="3">
    <source>
        <dbReference type="PROSITE" id="PS51031"/>
    </source>
</evidence>
<name>A0A0A9W8Y4_LYGHE</name>
<sequence length="221" mass="25601">MEAFRLAFAREYSKWYNKGGILKNLDKARKYKNGSKKTKFIHHLLFLIPSFEKLEWDGKYESDVKKKKKNDSEDEEENESIQGSTVFVQSSDHQHYVRHYIIPPVLQNVTPNVNVAPQVVEDVTQNMEEHEQNVDGEIIVESKPNLSSRENSQQQNSTPEDPFGSINDVNSLIDDVSSPRDEDEMFLFSLVSHLKDVPRQKKLIARCEIMQVLLKYAEDKS</sequence>
<evidence type="ECO:0000313" key="5">
    <source>
        <dbReference type="EMBL" id="JAG03877.1"/>
    </source>
</evidence>
<feature type="compositionally biased region" description="Polar residues" evidence="2">
    <location>
        <begin position="145"/>
        <end position="159"/>
    </location>
</feature>
<reference evidence="6" key="3">
    <citation type="submission" date="2014-09" db="EMBL/GenBank/DDBJ databases">
        <authorList>
            <person name="Magalhaes I.L.F."/>
            <person name="Oliveira U."/>
            <person name="Santos F.R."/>
            <person name="Vidigal T.H.D.A."/>
            <person name="Brescovit A.D."/>
            <person name="Santos A.J."/>
        </authorList>
    </citation>
    <scope>NUCLEOTIDE SEQUENCE</scope>
</reference>
<evidence type="ECO:0000256" key="1">
    <source>
        <dbReference type="PROSITE-ProRule" id="PRU00371"/>
    </source>
</evidence>
<dbReference type="GO" id="GO:0005634">
    <property type="term" value="C:nucleus"/>
    <property type="evidence" value="ECO:0007669"/>
    <property type="project" value="UniProtKB-SubCell"/>
</dbReference>
<evidence type="ECO:0000313" key="4">
    <source>
        <dbReference type="EMBL" id="JAG03876.1"/>
    </source>
</evidence>
<feature type="region of interest" description="Disordered" evidence="2">
    <location>
        <begin position="145"/>
        <end position="175"/>
    </location>
</feature>
<organism evidence="4">
    <name type="scientific">Lygus hesperus</name>
    <name type="common">Western plant bug</name>
    <dbReference type="NCBI Taxonomy" id="30085"/>
    <lineage>
        <taxon>Eukaryota</taxon>
        <taxon>Metazoa</taxon>
        <taxon>Ecdysozoa</taxon>
        <taxon>Arthropoda</taxon>
        <taxon>Hexapoda</taxon>
        <taxon>Insecta</taxon>
        <taxon>Pterygota</taxon>
        <taxon>Neoptera</taxon>
        <taxon>Paraneoptera</taxon>
        <taxon>Hemiptera</taxon>
        <taxon>Heteroptera</taxon>
        <taxon>Panheteroptera</taxon>
        <taxon>Cimicomorpha</taxon>
        <taxon>Miridae</taxon>
        <taxon>Mirini</taxon>
        <taxon>Lygus</taxon>
    </lineage>
</organism>
<keyword evidence="1" id="KW-0539">Nucleus</keyword>
<comment type="subcellular location">
    <subcellularLocation>
        <location evidence="1">Nucleus</location>
    </subcellularLocation>
</comment>
<dbReference type="InterPro" id="IPR004210">
    <property type="entry name" value="BESS_motif"/>
</dbReference>
<feature type="domain" description="BESS" evidence="3">
    <location>
        <begin position="180"/>
        <end position="219"/>
    </location>
</feature>
<protein>
    <submittedName>
        <fullName evidence="4">Nucleoprotein</fullName>
    </submittedName>
</protein>
<evidence type="ECO:0000256" key="2">
    <source>
        <dbReference type="SAM" id="MobiDB-lite"/>
    </source>
</evidence>
<dbReference type="PROSITE" id="PS51031">
    <property type="entry name" value="BESS"/>
    <property type="match status" value="1"/>
</dbReference>
<dbReference type="EMBL" id="GBHO01039727">
    <property type="protein sequence ID" value="JAG03877.1"/>
    <property type="molecule type" value="Transcribed_RNA"/>
</dbReference>
<proteinExistence type="predicted"/>